<evidence type="ECO:0000256" key="2">
    <source>
        <dbReference type="ARBA" id="ARBA00022729"/>
    </source>
</evidence>
<feature type="domain" description="AB hydrolase-1" evidence="6">
    <location>
        <begin position="124"/>
        <end position="320"/>
    </location>
</feature>
<reference evidence="8 9" key="1">
    <citation type="submission" date="2024-06" db="EMBL/GenBank/DDBJ databases">
        <title>The Natural Products Discovery Center: Release of the First 8490 Sequenced Strains for Exploring Actinobacteria Biosynthetic Diversity.</title>
        <authorList>
            <person name="Kalkreuter E."/>
            <person name="Kautsar S.A."/>
            <person name="Yang D."/>
            <person name="Bader C.D."/>
            <person name="Teijaro C.N."/>
            <person name="Fluegel L."/>
            <person name="Davis C.M."/>
            <person name="Simpson J.R."/>
            <person name="Lauterbach L."/>
            <person name="Steele A.D."/>
            <person name="Gui C."/>
            <person name="Meng S."/>
            <person name="Li G."/>
            <person name="Viehrig K."/>
            <person name="Ye F."/>
            <person name="Su P."/>
            <person name="Kiefer A.F."/>
            <person name="Nichols A."/>
            <person name="Cepeda A.J."/>
            <person name="Yan W."/>
            <person name="Fan B."/>
            <person name="Jiang Y."/>
            <person name="Adhikari A."/>
            <person name="Zheng C.-J."/>
            <person name="Schuster L."/>
            <person name="Cowan T.M."/>
            <person name="Smanski M.J."/>
            <person name="Chevrette M.G."/>
            <person name="De Carvalho L.P.S."/>
            <person name="Shen B."/>
        </authorList>
    </citation>
    <scope>NUCLEOTIDE SEQUENCE [LARGE SCALE GENOMIC DNA]</scope>
    <source>
        <strain evidence="8 9">NPDC048117</strain>
    </source>
</reference>
<feature type="compositionally biased region" description="Basic and acidic residues" evidence="4">
    <location>
        <begin position="159"/>
        <end position="171"/>
    </location>
</feature>
<evidence type="ECO:0000313" key="9">
    <source>
        <dbReference type="Proteomes" id="UP001551584"/>
    </source>
</evidence>
<dbReference type="SUPFAM" id="SSF53474">
    <property type="entry name" value="alpha/beta-Hydrolases"/>
    <property type="match status" value="1"/>
</dbReference>
<evidence type="ECO:0000259" key="7">
    <source>
        <dbReference type="Pfam" id="PF08386"/>
    </source>
</evidence>
<dbReference type="InterPro" id="IPR013595">
    <property type="entry name" value="Pept_S33_TAP-like_C"/>
</dbReference>
<evidence type="ECO:0000259" key="6">
    <source>
        <dbReference type="Pfam" id="PF00561"/>
    </source>
</evidence>
<comment type="similarity">
    <text evidence="1">Belongs to the peptidase S33 family.</text>
</comment>
<accession>A0ABV3ETR7</accession>
<evidence type="ECO:0000256" key="5">
    <source>
        <dbReference type="SAM" id="SignalP"/>
    </source>
</evidence>
<organism evidence="8 9">
    <name type="scientific">Streptomyces chilikensis</name>
    <dbReference type="NCBI Taxonomy" id="1194079"/>
    <lineage>
        <taxon>Bacteria</taxon>
        <taxon>Bacillati</taxon>
        <taxon>Actinomycetota</taxon>
        <taxon>Actinomycetes</taxon>
        <taxon>Kitasatosporales</taxon>
        <taxon>Streptomycetaceae</taxon>
        <taxon>Streptomyces</taxon>
    </lineage>
</organism>
<gene>
    <name evidence="8" type="ORF">AB0D95_19725</name>
</gene>
<dbReference type="InterPro" id="IPR000073">
    <property type="entry name" value="AB_hydrolase_1"/>
</dbReference>
<keyword evidence="9" id="KW-1185">Reference proteome</keyword>
<dbReference type="PANTHER" id="PTHR43248">
    <property type="entry name" value="2-SUCCINYL-6-HYDROXY-2,4-CYCLOHEXADIENE-1-CARBOXYLATE SYNTHASE"/>
    <property type="match status" value="1"/>
</dbReference>
<proteinExistence type="inferred from homology"/>
<dbReference type="InterPro" id="IPR029058">
    <property type="entry name" value="AB_hydrolase_fold"/>
</dbReference>
<evidence type="ECO:0000256" key="4">
    <source>
        <dbReference type="SAM" id="MobiDB-lite"/>
    </source>
</evidence>
<feature type="chain" id="PRO_5046868956" evidence="5">
    <location>
        <begin position="31"/>
        <end position="540"/>
    </location>
</feature>
<name>A0ABV3ETR7_9ACTN</name>
<keyword evidence="3 8" id="KW-0378">Hydrolase</keyword>
<feature type="domain" description="Peptidase S33 tripeptidyl aminopeptidase-like C-terminal" evidence="7">
    <location>
        <begin position="431"/>
        <end position="527"/>
    </location>
</feature>
<dbReference type="Pfam" id="PF00561">
    <property type="entry name" value="Abhydrolase_1"/>
    <property type="match status" value="1"/>
</dbReference>
<dbReference type="InterPro" id="IPR051601">
    <property type="entry name" value="Serine_prot/Carboxylest_S33"/>
</dbReference>
<dbReference type="Pfam" id="PF08386">
    <property type="entry name" value="Abhydrolase_4"/>
    <property type="match status" value="1"/>
</dbReference>
<keyword evidence="2 5" id="KW-0732">Signal</keyword>
<evidence type="ECO:0000256" key="3">
    <source>
        <dbReference type="ARBA" id="ARBA00022801"/>
    </source>
</evidence>
<evidence type="ECO:0000313" key="8">
    <source>
        <dbReference type="EMBL" id="MEU9579468.1"/>
    </source>
</evidence>
<dbReference type="Proteomes" id="UP001551584">
    <property type="component" value="Unassembled WGS sequence"/>
</dbReference>
<sequence>MQGPCSIRVAAGTAALAALCAALPAAPSAAGSGAGDPPPRLKQYYDQRVTWHPCDSEAAPRDLQCGAVTVPLDYARPDRGSLRLALARLRSTGDRPRGSLVLNFGGPGGEGVGRLAMAGKDFMPLAKGYDVVAFDPRGVGRSSPVTCGEAAYSGSPGQGRDDGRRDAREEGASPGQVADGDPHPYLRRLREIAEACAASSGPVLEHMGTVDAARDMDVIRHALGDRRLNYLGFSYGTRLGAVYAARFPHRVGRFVLDGVDTLTDSPVEQARAGAAGQQAALERFLAWCVRDIACPFGRDARTAPRQVERLVGMLDARPAPSVTGRGFTGQDLVAALGQALYSRALWPQLERAVADLVEYGDPRGLQGFTQGAFSPPVFHRERPRRSRQHVPLDNAPAALLAVNCADAPERPSARRIAAELGAMRASYEKASPVFGRYRLAEALMCYGRPRGTDFVRERVHDLRSPRMLLVGTRGDPATPYRWTVETARRLGPAAVVLDNKGEGHTGYGSSRCVQRAVEAFLLLGELKSGSCPAEEPGPDV</sequence>
<dbReference type="PANTHER" id="PTHR43248:SF29">
    <property type="entry name" value="TRIPEPTIDYL AMINOPEPTIDASE"/>
    <property type="match status" value="1"/>
</dbReference>
<dbReference type="RefSeq" id="WP_359274378.1">
    <property type="nucleotide sequence ID" value="NZ_JBEZNA010000047.1"/>
</dbReference>
<dbReference type="EMBL" id="JBEZNA010000047">
    <property type="protein sequence ID" value="MEU9579468.1"/>
    <property type="molecule type" value="Genomic_DNA"/>
</dbReference>
<dbReference type="GO" id="GO:0016787">
    <property type="term" value="F:hydrolase activity"/>
    <property type="evidence" value="ECO:0007669"/>
    <property type="project" value="UniProtKB-KW"/>
</dbReference>
<protein>
    <submittedName>
        <fullName evidence="8">Alpha/beta hydrolase</fullName>
    </submittedName>
</protein>
<dbReference type="Gene3D" id="3.40.50.1820">
    <property type="entry name" value="alpha/beta hydrolase"/>
    <property type="match status" value="1"/>
</dbReference>
<feature type="signal peptide" evidence="5">
    <location>
        <begin position="1"/>
        <end position="30"/>
    </location>
</feature>
<feature type="region of interest" description="Disordered" evidence="4">
    <location>
        <begin position="141"/>
        <end position="183"/>
    </location>
</feature>
<comment type="caution">
    <text evidence="8">The sequence shown here is derived from an EMBL/GenBank/DDBJ whole genome shotgun (WGS) entry which is preliminary data.</text>
</comment>
<evidence type="ECO:0000256" key="1">
    <source>
        <dbReference type="ARBA" id="ARBA00010088"/>
    </source>
</evidence>